<dbReference type="PANTHER" id="PTHR43384">
    <property type="entry name" value="SEPTUM SITE-DETERMINING PROTEIN MIND HOMOLOG, CHLOROPLASTIC-RELATED"/>
    <property type="match status" value="1"/>
</dbReference>
<reference evidence="4 5" key="1">
    <citation type="submission" date="2024-08" db="EMBL/GenBank/DDBJ databases">
        <title>Whole-genome sequencing of halo(alkali)philic microorganisms from hypersaline lakes.</title>
        <authorList>
            <person name="Sorokin D.Y."/>
            <person name="Merkel A.Y."/>
            <person name="Messina E."/>
            <person name="Yakimov M."/>
        </authorList>
    </citation>
    <scope>NUCLEOTIDE SEQUENCE [LARGE SCALE GENOMIC DNA]</scope>
    <source>
        <strain evidence="4 5">AB-hyl4</strain>
    </source>
</reference>
<dbReference type="InterPro" id="IPR050625">
    <property type="entry name" value="ParA/MinD_ATPase"/>
</dbReference>
<dbReference type="InterPro" id="IPR025501">
    <property type="entry name" value="MinD_FleN"/>
</dbReference>
<name>A0ABV4U4Y8_9BACT</name>
<dbReference type="SUPFAM" id="SSF52540">
    <property type="entry name" value="P-loop containing nucleoside triphosphate hydrolases"/>
    <property type="match status" value="1"/>
</dbReference>
<evidence type="ECO:0000259" key="3">
    <source>
        <dbReference type="Pfam" id="PF13614"/>
    </source>
</evidence>
<protein>
    <submittedName>
        <fullName evidence="4">MinD/ParA family protein</fullName>
    </submittedName>
</protein>
<dbReference type="RefSeq" id="WP_425345593.1">
    <property type="nucleotide sequence ID" value="NZ_JBGUBD010000005.1"/>
</dbReference>
<evidence type="ECO:0000313" key="4">
    <source>
        <dbReference type="EMBL" id="MFA9478667.1"/>
    </source>
</evidence>
<dbReference type="CDD" id="cd02038">
    <property type="entry name" value="FlhG-like"/>
    <property type="match status" value="1"/>
</dbReference>
<keyword evidence="5" id="KW-1185">Reference proteome</keyword>
<dbReference type="Gene3D" id="3.40.50.300">
    <property type="entry name" value="P-loop containing nucleotide triphosphate hydrolases"/>
    <property type="match status" value="1"/>
</dbReference>
<keyword evidence="2" id="KW-0067">ATP-binding</keyword>
<comment type="caution">
    <text evidence="4">The sequence shown here is derived from an EMBL/GenBank/DDBJ whole genome shotgun (WGS) entry which is preliminary data.</text>
</comment>
<dbReference type="InterPro" id="IPR033875">
    <property type="entry name" value="FlhG"/>
</dbReference>
<dbReference type="InterPro" id="IPR027417">
    <property type="entry name" value="P-loop_NTPase"/>
</dbReference>
<evidence type="ECO:0000313" key="5">
    <source>
        <dbReference type="Proteomes" id="UP001575105"/>
    </source>
</evidence>
<dbReference type="EMBL" id="JBGUBD010000005">
    <property type="protein sequence ID" value="MFA9478667.1"/>
    <property type="molecule type" value="Genomic_DNA"/>
</dbReference>
<proteinExistence type="predicted"/>
<dbReference type="InterPro" id="IPR025669">
    <property type="entry name" value="AAA_dom"/>
</dbReference>
<dbReference type="PANTHER" id="PTHR43384:SF4">
    <property type="entry name" value="CELLULOSE BIOSYNTHESIS PROTEIN BCSQ-RELATED"/>
    <property type="match status" value="1"/>
</dbReference>
<dbReference type="PIRSF" id="PIRSF003092">
    <property type="entry name" value="MinD"/>
    <property type="match status" value="1"/>
</dbReference>
<accession>A0ABV4U4Y8</accession>
<feature type="domain" description="AAA" evidence="3">
    <location>
        <begin position="26"/>
        <end position="191"/>
    </location>
</feature>
<gene>
    <name evidence="4" type="ORF">ACERK3_10200</name>
</gene>
<keyword evidence="1" id="KW-0547">Nucleotide-binding</keyword>
<evidence type="ECO:0000256" key="2">
    <source>
        <dbReference type="ARBA" id="ARBA00022840"/>
    </source>
</evidence>
<organism evidence="4 5">
    <name type="scientific">Natronomicrosphaera hydrolytica</name>
    <dbReference type="NCBI Taxonomy" id="3242702"/>
    <lineage>
        <taxon>Bacteria</taxon>
        <taxon>Pseudomonadati</taxon>
        <taxon>Planctomycetota</taxon>
        <taxon>Phycisphaerae</taxon>
        <taxon>Phycisphaerales</taxon>
        <taxon>Phycisphaeraceae</taxon>
        <taxon>Natronomicrosphaera</taxon>
    </lineage>
</organism>
<sequence>MIADQAQALRGLVADQRRASNAPRARTLAITSGKGGVGKTTMSVNLSVQLAQMGRRIVLIDADLGTANADVLCNVAPRGSLAHVVAGRMSLDEAMVDAPGGFRLVPGASGLAQMAALSEYERTRLMDQMHQLESAADLIMIDTGAGVGPNVLGFLVAVDEVLVVTTPEPTAITDAYALIKTLVRAKREQNEEPSVRVLVNQVRDEDEAKAVYDRVAAVCQRFLQITPRLAGHVVSDARVSLSVRRRTPFVLESPSSLASTCLNRLAHRLDRHAAQPPGRSLFRRMTGWLVG</sequence>
<dbReference type="Pfam" id="PF13614">
    <property type="entry name" value="AAA_31"/>
    <property type="match status" value="1"/>
</dbReference>
<dbReference type="Proteomes" id="UP001575105">
    <property type="component" value="Unassembled WGS sequence"/>
</dbReference>
<evidence type="ECO:0000256" key="1">
    <source>
        <dbReference type="ARBA" id="ARBA00022741"/>
    </source>
</evidence>